<protein>
    <submittedName>
        <fullName evidence="2">DUF2141 domain-containing protein</fullName>
    </submittedName>
</protein>
<keyword evidence="1" id="KW-0732">Signal</keyword>
<sequence>MQLRPLFSLLGPAVRNRSRHFLALGALGLLASAPAIPAASTEAGTTVSITVSNLRNKKGVVMACMTTDPDRFPRCRDDAGSHRTTVDVPAGGAVSLRFANVQPGTYAIALLHDENENGRADRALTMIPREGFGFSRDAPVRMGPPDFEDAAFTVGTTPVSQAIRMRYML</sequence>
<dbReference type="EMBL" id="SSHH01000004">
    <property type="protein sequence ID" value="TIX49082.1"/>
    <property type="molecule type" value="Genomic_DNA"/>
</dbReference>
<dbReference type="Pfam" id="PF09912">
    <property type="entry name" value="DUF2141"/>
    <property type="match status" value="1"/>
</dbReference>
<comment type="caution">
    <text evidence="2">The sequence shown here is derived from an EMBL/GenBank/DDBJ whole genome shotgun (WGS) entry which is preliminary data.</text>
</comment>
<evidence type="ECO:0000256" key="1">
    <source>
        <dbReference type="SAM" id="SignalP"/>
    </source>
</evidence>
<proteinExistence type="predicted"/>
<gene>
    <name evidence="2" type="ORF">E5222_15260</name>
</gene>
<name>A0A4T3F146_9SPHN</name>
<dbReference type="OrthoDB" id="9788332at2"/>
<reference evidence="2 3" key="1">
    <citation type="submission" date="2019-04" db="EMBL/GenBank/DDBJ databases">
        <title>Altererythrobacter aquimixticola sp. nov., isolated from sediment of junction between the ocean and a freshwater spring.</title>
        <authorList>
            <person name="Yoon J.-H."/>
        </authorList>
    </citation>
    <scope>NUCLEOTIDE SEQUENCE [LARGE SCALE GENOMIC DNA]</scope>
    <source>
        <strain evidence="2 3">SSKS-13</strain>
    </source>
</reference>
<dbReference type="InterPro" id="IPR018673">
    <property type="entry name" value="DUF2141"/>
</dbReference>
<accession>A0A4T3F146</accession>
<dbReference type="AlphaFoldDB" id="A0A4T3F146"/>
<evidence type="ECO:0000313" key="2">
    <source>
        <dbReference type="EMBL" id="TIX49082.1"/>
    </source>
</evidence>
<feature type="signal peptide" evidence="1">
    <location>
        <begin position="1"/>
        <end position="37"/>
    </location>
</feature>
<keyword evidence="3" id="KW-1185">Reference proteome</keyword>
<evidence type="ECO:0000313" key="3">
    <source>
        <dbReference type="Proteomes" id="UP000309389"/>
    </source>
</evidence>
<organism evidence="2 3">
    <name type="scientific">Alteraurantiacibacter aquimixticola</name>
    <dbReference type="NCBI Taxonomy" id="2489173"/>
    <lineage>
        <taxon>Bacteria</taxon>
        <taxon>Pseudomonadati</taxon>
        <taxon>Pseudomonadota</taxon>
        <taxon>Alphaproteobacteria</taxon>
        <taxon>Sphingomonadales</taxon>
        <taxon>Erythrobacteraceae</taxon>
        <taxon>Alteraurantiacibacter</taxon>
    </lineage>
</organism>
<dbReference type="Proteomes" id="UP000309389">
    <property type="component" value="Unassembled WGS sequence"/>
</dbReference>
<feature type="chain" id="PRO_5020475206" evidence="1">
    <location>
        <begin position="38"/>
        <end position="169"/>
    </location>
</feature>